<dbReference type="Proteomes" id="UP001482620">
    <property type="component" value="Unassembled WGS sequence"/>
</dbReference>
<organism evidence="1 2">
    <name type="scientific">Ilyodon furcidens</name>
    <name type="common">goldbreast splitfin</name>
    <dbReference type="NCBI Taxonomy" id="33524"/>
    <lineage>
        <taxon>Eukaryota</taxon>
        <taxon>Metazoa</taxon>
        <taxon>Chordata</taxon>
        <taxon>Craniata</taxon>
        <taxon>Vertebrata</taxon>
        <taxon>Euteleostomi</taxon>
        <taxon>Actinopterygii</taxon>
        <taxon>Neopterygii</taxon>
        <taxon>Teleostei</taxon>
        <taxon>Neoteleostei</taxon>
        <taxon>Acanthomorphata</taxon>
        <taxon>Ovalentaria</taxon>
        <taxon>Atherinomorphae</taxon>
        <taxon>Cyprinodontiformes</taxon>
        <taxon>Goodeidae</taxon>
        <taxon>Ilyodon</taxon>
    </lineage>
</organism>
<evidence type="ECO:0000313" key="2">
    <source>
        <dbReference type="Proteomes" id="UP001482620"/>
    </source>
</evidence>
<accession>A0ABV0UCL8</accession>
<gene>
    <name evidence="1" type="ORF">ILYODFUR_038453</name>
</gene>
<dbReference type="EMBL" id="JAHRIQ010067465">
    <property type="protein sequence ID" value="MEQ2242679.1"/>
    <property type="molecule type" value="Genomic_DNA"/>
</dbReference>
<evidence type="ECO:0000313" key="1">
    <source>
        <dbReference type="EMBL" id="MEQ2242679.1"/>
    </source>
</evidence>
<sequence>MHNKDTKKREKAFTKDYDSWKLAARKIRTKLKTLCTLDDLSNLQENIQACFQAWLSCSRSWINGSLNFALCKKMLKENVQPTVFDIKLRFTLVMQQDNDLKHTSKSKGDPTTC</sequence>
<name>A0ABV0UCL8_9TELE</name>
<reference evidence="1 2" key="1">
    <citation type="submission" date="2021-06" db="EMBL/GenBank/DDBJ databases">
        <authorList>
            <person name="Palmer J.M."/>
        </authorList>
    </citation>
    <scope>NUCLEOTIDE SEQUENCE [LARGE SCALE GENOMIC DNA]</scope>
    <source>
        <strain evidence="2">if_2019</strain>
        <tissue evidence="1">Muscle</tissue>
    </source>
</reference>
<comment type="caution">
    <text evidence="1">The sequence shown here is derived from an EMBL/GenBank/DDBJ whole genome shotgun (WGS) entry which is preliminary data.</text>
</comment>
<proteinExistence type="predicted"/>
<keyword evidence="2" id="KW-1185">Reference proteome</keyword>
<protein>
    <submittedName>
        <fullName evidence="1">Uncharacterized protein</fullName>
    </submittedName>
</protein>